<reference evidence="2 3" key="1">
    <citation type="submission" date="2016-10" db="EMBL/GenBank/DDBJ databases">
        <authorList>
            <person name="de Groot N.N."/>
        </authorList>
    </citation>
    <scope>NUCLEOTIDE SEQUENCE [LARGE SCALE GENOMIC DNA]</scope>
    <source>
        <strain evidence="2 3">DSM 20475</strain>
    </source>
</reference>
<sequence length="1075" mass="118116">MKNIRRLAIAICTLLVFAMLPLAMPAHAETAQTATGTQKLIIPLDMETEDMGNMPMLRSFVPMYSRMSAPNDLSKYEKEIELQSRIKGYNLTYEDLGKLRISVYQYPQGKPQEHKMVDQATVEPLSGIYTYPKKFPVYVPNSYKVYKYYLEVESDGDYYDLANAVPLKNSPGGNFEKTVCSITFQQVLNTRVQYDWVDGGAQDRPDIQGFKLSGQEITVPKENDTEEYWGRVRKPDINQEADIYGKALSFNEDPGNVIQVNKKAKANGYALDYSWDAVHGGHVVLTKLLKVDYDPGAGQFSGKTKGEHFNKDLYYQADFSGDKEEGFLTQDLPELTAPEGKHFVKWNRSISWPATENVTVTAEYADNVIPADNTTGKPQGYTAVTFVVDAAKGTLDGQSTFYVYPGTSKSEITAPDVKPSTGYTFKEWDRALPETIGQDDITITATFNTLDAVIEAGDNVQKPAGYFDVQFTADADKASLKGPAHYYVKPGTNTDELTKPTVETVVGFNHTGWSPEVTGQVDNNLTFAATFETLNDVISADEPGAVAPKGYLTLTFDIAGQDADKGRLEGSKKFFVKPGTAKALVAAPSVTANTGFKYTGWTPEIPETFIENKNFVAQFSTYEDVIPANEGVERPAGYVEISYMINPLDASKGSFKPGSVTKYFVKPNADMKAAQAPEIDPAIGYAHKGWEPDLPKTAPTSDKSYAAVFSEIATILPADTGSQKPKGYLTVSFKSEDERKGSLEGGQSYFVKPGADLKEVIRKAPTVKANNGYQATGEWTAAPEARDGKVQEDTTLTMSFLKDDLTKATVEQKDKDSLNGTAPAGSTAVLYIGGKEVGDGVQVAENGEFTLPLPQNLAHDTQVQVMVKKDGSVSKISEAVVVDRQGPQLTNITSDSREDMAHYVVSFDITDDHPVDAKDVYIAVGGQNYTAEINENKGSIYLPKNSVASGSALTICAKDKFGNESTENLTLLSDADIEQYKPVDFEVRSPFARTKQISIMHVSANCTITAEIYRNNDLIETKEVTCNKQEERFPLQLSLNNALQQGDTVYVYTNKGEQNQSDPLIFQIKNSGRRR</sequence>
<feature type="chain" id="PRO_5011511881" description="Bacterial repeat domain-containing protein" evidence="1">
    <location>
        <begin position="29"/>
        <end position="1075"/>
    </location>
</feature>
<evidence type="ECO:0000313" key="2">
    <source>
        <dbReference type="EMBL" id="SDD68297.1"/>
    </source>
</evidence>
<accession>A0A1G6WSV5</accession>
<dbReference type="Proteomes" id="UP000198995">
    <property type="component" value="Unassembled WGS sequence"/>
</dbReference>
<evidence type="ECO:0000256" key="1">
    <source>
        <dbReference type="SAM" id="SignalP"/>
    </source>
</evidence>
<keyword evidence="3" id="KW-1185">Reference proteome</keyword>
<evidence type="ECO:0008006" key="4">
    <source>
        <dbReference type="Google" id="ProtNLM"/>
    </source>
</evidence>
<keyword evidence="1" id="KW-0732">Signal</keyword>
<evidence type="ECO:0000313" key="3">
    <source>
        <dbReference type="Proteomes" id="UP000198995"/>
    </source>
</evidence>
<proteinExistence type="predicted"/>
<dbReference type="STRING" id="2741.SAMN04489866_105116"/>
<feature type="signal peptide" evidence="1">
    <location>
        <begin position="1"/>
        <end position="28"/>
    </location>
</feature>
<dbReference type="EMBL" id="FNAF01000005">
    <property type="protein sequence ID" value="SDD68297.1"/>
    <property type="molecule type" value="Genomic_DNA"/>
</dbReference>
<gene>
    <name evidence="2" type="ORF">SAMN04489866_105116</name>
</gene>
<dbReference type="AlphaFoldDB" id="A0A1G6WSV5"/>
<name>A0A1G6WSV5_PEPNI</name>
<protein>
    <recommendedName>
        <fullName evidence="4">Bacterial repeat domain-containing protein</fullName>
    </recommendedName>
</protein>
<organism evidence="2 3">
    <name type="scientific">Peptococcus niger</name>
    <dbReference type="NCBI Taxonomy" id="2741"/>
    <lineage>
        <taxon>Bacteria</taxon>
        <taxon>Bacillati</taxon>
        <taxon>Bacillota</taxon>
        <taxon>Clostridia</taxon>
        <taxon>Eubacteriales</taxon>
        <taxon>Peptococcaceae</taxon>
        <taxon>Peptococcus</taxon>
    </lineage>
</organism>